<dbReference type="EMBL" id="BEHT01000032">
    <property type="protein sequence ID" value="GBC99602.1"/>
    <property type="molecule type" value="Genomic_DNA"/>
</dbReference>
<dbReference type="AlphaFoldDB" id="A0A2H5XEK3"/>
<proteinExistence type="predicted"/>
<comment type="caution">
    <text evidence="2">The sequence shown here is derived from an EMBL/GenBank/DDBJ whole genome shotgun (WGS) entry which is preliminary data.</text>
</comment>
<dbReference type="Gene3D" id="3.40.50.1950">
    <property type="entry name" value="Flavin prenyltransferase-like"/>
    <property type="match status" value="1"/>
</dbReference>
<dbReference type="SUPFAM" id="SSF52507">
    <property type="entry name" value="Homo-oligomeric flavin-containing Cys decarboxylases, HFCD"/>
    <property type="match status" value="1"/>
</dbReference>
<evidence type="ECO:0000313" key="3">
    <source>
        <dbReference type="Proteomes" id="UP000236173"/>
    </source>
</evidence>
<dbReference type="InterPro" id="IPR003382">
    <property type="entry name" value="Flavoprotein"/>
</dbReference>
<feature type="domain" description="Flavoprotein" evidence="1">
    <location>
        <begin position="35"/>
        <end position="76"/>
    </location>
</feature>
<evidence type="ECO:0000313" key="2">
    <source>
        <dbReference type="EMBL" id="GBC99602.1"/>
    </source>
</evidence>
<keyword evidence="2" id="KW-0808">Transferase</keyword>
<name>A0A2H5XEK3_9BACT</name>
<dbReference type="InterPro" id="IPR036551">
    <property type="entry name" value="Flavin_trans-like"/>
</dbReference>
<accession>A0A2H5XEK3</accession>
<dbReference type="GO" id="GO:0106141">
    <property type="term" value="F:flavin prenyltransferase activity"/>
    <property type="evidence" value="ECO:0007669"/>
    <property type="project" value="UniProtKB-EC"/>
</dbReference>
<protein>
    <submittedName>
        <fullName evidence="2">Putative UbiX-like flavin prenyltransferase</fullName>
        <ecNumber evidence="2">2.5.1.129</ecNumber>
    </submittedName>
</protein>
<sequence length="90" mass="9715">MLFAHELGVNLNLKNPDLSLLGTNMNKIIAFHPKDLAAPPSSGSARYDGMVIVPCSTNTLAKVVQGLADGLIFRAGSYLKNGGFMKRNRR</sequence>
<organism evidence="2 3">
    <name type="scientific">Candidatus Fervidibacter japonicus</name>
    <dbReference type="NCBI Taxonomy" id="2035412"/>
    <lineage>
        <taxon>Bacteria</taxon>
        <taxon>Candidatus Fervidibacterota</taxon>
        <taxon>Candidatus Fervidibacter</taxon>
    </lineage>
</organism>
<reference evidence="3" key="1">
    <citation type="submission" date="2017-09" db="EMBL/GenBank/DDBJ databases">
        <title>Metaegenomics of thermophilic ammonia-oxidizing enrichment culture.</title>
        <authorList>
            <person name="Kato S."/>
            <person name="Suzuki K."/>
        </authorList>
    </citation>
    <scope>NUCLEOTIDE SEQUENCE [LARGE SCALE GENOMIC DNA]</scope>
</reference>
<dbReference type="EC" id="2.5.1.129" evidence="2"/>
<evidence type="ECO:0000259" key="1">
    <source>
        <dbReference type="Pfam" id="PF02441"/>
    </source>
</evidence>
<dbReference type="Proteomes" id="UP000236173">
    <property type="component" value="Unassembled WGS sequence"/>
</dbReference>
<gene>
    <name evidence="2" type="primary">ecdB</name>
    <name evidence="2" type="ORF">HRbin17_02131</name>
</gene>
<dbReference type="Pfam" id="PF02441">
    <property type="entry name" value="Flavoprotein"/>
    <property type="match status" value="1"/>
</dbReference>